<dbReference type="PANTHER" id="PTHR42783:SF3">
    <property type="entry name" value="GLUTAMATE SYNTHASE [NADPH] SMALL CHAIN-RELATED"/>
    <property type="match status" value="1"/>
</dbReference>
<protein>
    <submittedName>
        <fullName evidence="2">4Fe-4S dicluster domain-containing protein</fullName>
    </submittedName>
</protein>
<evidence type="ECO:0000259" key="1">
    <source>
        <dbReference type="PROSITE" id="PS51379"/>
    </source>
</evidence>
<dbReference type="InterPro" id="IPR009010">
    <property type="entry name" value="Asp_de-COase-like_dom_sf"/>
</dbReference>
<feature type="domain" description="4Fe-4S ferredoxin-type" evidence="1">
    <location>
        <begin position="712"/>
        <end position="742"/>
    </location>
</feature>
<sequence>MPPLTGLPRREALQLLGAGIALAAGGCSRPDEEILPYVRQPEQLLPGVPARYATALPLSGFARGVHTIAVDGRPIKIEGNPLHPGSRGATDVFLEAAILDLYDPDRSRAPSERVAGIASWEAFGKAYARPLSEARARRGAGFRLLTGRITSPTLLRQIVGLREAMPEAAWHVHEPLDEANARAGAALAFGRPVRALPRLDRAEIVVCLEADPLGPGPDQIRLSSALMERRRDPARFGRLYVAEGLPTLTGIKADERRALAPPAVAALLVHLANGFGAGLPEPGLGDDERRFAENILADLRRHPGRAVVLVGEALEPAFHALAHWLNARLAAPIGWIAPPDALPDHPPGDLAGLCKDIAAAKVSCLAILGTNPVQTAPAGLGFPELLRRVPFSVQVGTHADETAGAAHWHLPLAHDLESWSDLRATDGTASLVQPLLRPLYGGRSVHEILNLLTGAEARRGYDIVRETWQGSWERHRRPDDREFEGWWRRCLHDGTIPGSAAAPAPVPAPALPVLPPAPAPPARAPGDLTLLLTPDPALWDGRSANNAWLQECPHPVTKQVWGNALLLSHREAARRGVEDGQGVSLTVRGVSVVAPVAVVSGVADGVAGLSLGHGRARAGQIGNGIGVDGYRLIGSGTGRLVRDVSLTPLDERHAILRTQNYTQIEGEAEKLFPRINLAALASSAPKGNGSGNGSDQPTLLAPWTGDADGHAWGMVIDTMACIGCNACVIACQSENNVPVVGPEEIARGRMMHWLRVDIYDSGKSEPGKPERIEAGFQPVPCMHCEHAPCEPVCPVAASVHDGEGLNLQVYNRCVGTRFCEANCPYKVRRFNFFGYADGQEYANLGAAPVRAQRNPNVTVRARGVMEKCTYCVQRIATERQAAERDGRPMGEVATACQSACPTKAIRFGDLAAKDSSVAAQRSDPRHYALMEELNTRPRTTYLTDLRNPAREDRT</sequence>
<dbReference type="Gene3D" id="3.40.50.740">
    <property type="match status" value="1"/>
</dbReference>
<comment type="caution">
    <text evidence="2">The sequence shown here is derived from an EMBL/GenBank/DDBJ whole genome shotgun (WGS) entry which is preliminary data.</text>
</comment>
<dbReference type="Proteomes" id="UP000305267">
    <property type="component" value="Unassembled WGS sequence"/>
</dbReference>
<dbReference type="SUPFAM" id="SSF50692">
    <property type="entry name" value="ADC-like"/>
    <property type="match status" value="1"/>
</dbReference>
<proteinExistence type="predicted"/>
<accession>A0A5C4LIH6</accession>
<dbReference type="EMBL" id="VDDA01000005">
    <property type="protein sequence ID" value="TNC12704.1"/>
    <property type="molecule type" value="Genomic_DNA"/>
</dbReference>
<dbReference type="Pfam" id="PF13247">
    <property type="entry name" value="Fer4_11"/>
    <property type="match status" value="1"/>
</dbReference>
<reference evidence="2 3" key="1">
    <citation type="submission" date="2019-06" db="EMBL/GenBank/DDBJ databases">
        <title>Genome of Methylobacterium sp. 17Sr1-39.</title>
        <authorList>
            <person name="Seo T."/>
        </authorList>
    </citation>
    <scope>NUCLEOTIDE SEQUENCE [LARGE SCALE GENOMIC DNA]</scope>
    <source>
        <strain evidence="2 3">17Sr1-39</strain>
    </source>
</reference>
<organism evidence="2 3">
    <name type="scientific">Methylobacterium terricola</name>
    <dbReference type="NCBI Taxonomy" id="2583531"/>
    <lineage>
        <taxon>Bacteria</taxon>
        <taxon>Pseudomonadati</taxon>
        <taxon>Pseudomonadota</taxon>
        <taxon>Alphaproteobacteria</taxon>
        <taxon>Hyphomicrobiales</taxon>
        <taxon>Methylobacteriaceae</taxon>
        <taxon>Methylobacterium</taxon>
    </lineage>
</organism>
<name>A0A5C4LIH6_9HYPH</name>
<dbReference type="OrthoDB" id="9779457at2"/>
<dbReference type="InterPro" id="IPR017896">
    <property type="entry name" value="4Fe4S_Fe-S-bd"/>
</dbReference>
<dbReference type="AlphaFoldDB" id="A0A5C4LIH6"/>
<dbReference type="CDD" id="cd10551">
    <property type="entry name" value="PsrB"/>
    <property type="match status" value="1"/>
</dbReference>
<dbReference type="Gene3D" id="3.30.70.20">
    <property type="match status" value="2"/>
</dbReference>
<dbReference type="PROSITE" id="PS51379">
    <property type="entry name" value="4FE4S_FER_2"/>
    <property type="match status" value="1"/>
</dbReference>
<keyword evidence="3" id="KW-1185">Reference proteome</keyword>
<dbReference type="PANTHER" id="PTHR42783">
    <property type="entry name" value="GLUTAMATE SYNTHASE [NADPH] SMALL CHAIN"/>
    <property type="match status" value="1"/>
</dbReference>
<gene>
    <name evidence="2" type="ORF">FF100_13620</name>
</gene>
<evidence type="ECO:0000313" key="3">
    <source>
        <dbReference type="Proteomes" id="UP000305267"/>
    </source>
</evidence>
<evidence type="ECO:0000313" key="2">
    <source>
        <dbReference type="EMBL" id="TNC12704.1"/>
    </source>
</evidence>
<dbReference type="RefSeq" id="WP_139036243.1">
    <property type="nucleotide sequence ID" value="NZ_VDDA01000005.1"/>
</dbReference>
<dbReference type="Gene3D" id="2.40.40.20">
    <property type="match status" value="1"/>
</dbReference>
<dbReference type="SUPFAM" id="SSF53706">
    <property type="entry name" value="Formate dehydrogenase/DMSO reductase, domains 1-3"/>
    <property type="match status" value="1"/>
</dbReference>
<dbReference type="SUPFAM" id="SSF54862">
    <property type="entry name" value="4Fe-4S ferredoxins"/>
    <property type="match status" value="1"/>
</dbReference>